<dbReference type="EMBL" id="NXAO01000026">
    <property type="protein sequence ID" value="PHO15473.1"/>
    <property type="molecule type" value="Genomic_DNA"/>
</dbReference>
<keyword evidence="11" id="KW-1185">Reference proteome</keyword>
<evidence type="ECO:0000256" key="4">
    <source>
        <dbReference type="ARBA" id="ARBA00022989"/>
    </source>
</evidence>
<evidence type="ECO:0000313" key="11">
    <source>
        <dbReference type="Proteomes" id="UP000224740"/>
    </source>
</evidence>
<keyword evidence="5" id="KW-0408">Iron</keyword>
<evidence type="ECO:0000256" key="7">
    <source>
        <dbReference type="SAM" id="Phobius"/>
    </source>
</evidence>
<keyword evidence="4 7" id="KW-1133">Transmembrane helix</keyword>
<dbReference type="Proteomes" id="UP000224740">
    <property type="component" value="Unassembled WGS sequence"/>
</dbReference>
<reference evidence="9 12" key="3">
    <citation type="submission" date="2018-08" db="EMBL/GenBank/DDBJ databases">
        <title>Complete genome of the Arcobacter marinus type strain JCM 15502.</title>
        <authorList>
            <person name="Miller W.G."/>
            <person name="Yee E."/>
            <person name="Huynh S."/>
            <person name="Parker C.T."/>
        </authorList>
    </citation>
    <scope>NUCLEOTIDE SEQUENCE [LARGE SCALE GENOMIC DNA]</scope>
    <source>
        <strain evidence="9 12">JCM 15502</strain>
    </source>
</reference>
<dbReference type="GO" id="GO:0020037">
    <property type="term" value="F:heme binding"/>
    <property type="evidence" value="ECO:0007669"/>
    <property type="project" value="TreeGrafter"/>
</dbReference>
<protein>
    <submittedName>
        <fullName evidence="10">Ferric reductase</fullName>
    </submittedName>
    <submittedName>
        <fullName evidence="9">Periplasmic DMSO/TMAO reductase YedYZ, heme-binding membrane subunit</fullName>
    </submittedName>
</protein>
<evidence type="ECO:0000256" key="3">
    <source>
        <dbReference type="ARBA" id="ARBA00022692"/>
    </source>
</evidence>
<dbReference type="GO" id="GO:0016679">
    <property type="term" value="F:oxidoreductase activity, acting on diphenols and related substances as donors"/>
    <property type="evidence" value="ECO:0007669"/>
    <property type="project" value="TreeGrafter"/>
</dbReference>
<reference evidence="11" key="1">
    <citation type="submission" date="2017-09" db="EMBL/GenBank/DDBJ databases">
        <title>Arcobacter canalis sp. nov., a new species isolated from a water canal contaminated with urban sewage.</title>
        <authorList>
            <person name="Perez-Cataluna A."/>
            <person name="Salas-Masso N."/>
            <person name="Figueras M.J."/>
        </authorList>
    </citation>
    <scope>NUCLEOTIDE SEQUENCE [LARGE SCALE GENOMIC DNA]</scope>
    <source>
        <strain evidence="11">CECT 7727</strain>
    </source>
</reference>
<dbReference type="InterPro" id="IPR013130">
    <property type="entry name" value="Fe3_Rdtase_TM_dom"/>
</dbReference>
<feature type="transmembrane region" description="Helical" evidence="7">
    <location>
        <begin position="32"/>
        <end position="54"/>
    </location>
</feature>
<feature type="transmembrane region" description="Helical" evidence="7">
    <location>
        <begin position="103"/>
        <end position="120"/>
    </location>
</feature>
<dbReference type="RefSeq" id="WP_099310955.1">
    <property type="nucleotide sequence ID" value="NZ_CP032101.1"/>
</dbReference>
<dbReference type="Pfam" id="PF01794">
    <property type="entry name" value="Ferric_reduct"/>
    <property type="match status" value="1"/>
</dbReference>
<dbReference type="InterPro" id="IPR022837">
    <property type="entry name" value="MsrQ-like"/>
</dbReference>
<keyword evidence="6 7" id="KW-0472">Membrane</keyword>
<evidence type="ECO:0000313" key="12">
    <source>
        <dbReference type="Proteomes" id="UP000264693"/>
    </source>
</evidence>
<dbReference type="EMBL" id="CP032101">
    <property type="protein sequence ID" value="AXX86439.1"/>
    <property type="molecule type" value="Genomic_DNA"/>
</dbReference>
<feature type="transmembrane region" description="Helical" evidence="7">
    <location>
        <begin position="132"/>
        <end position="150"/>
    </location>
</feature>
<organism evidence="9 12">
    <name type="scientific">Malaciobacter marinus</name>
    <dbReference type="NCBI Taxonomy" id="505249"/>
    <lineage>
        <taxon>Bacteria</taxon>
        <taxon>Pseudomonadati</taxon>
        <taxon>Campylobacterota</taxon>
        <taxon>Epsilonproteobacteria</taxon>
        <taxon>Campylobacterales</taxon>
        <taxon>Arcobacteraceae</taxon>
        <taxon>Malaciobacter</taxon>
    </lineage>
</organism>
<gene>
    <name evidence="9" type="primary">yedZ</name>
    <name evidence="9" type="ORF">AMRN_0684</name>
    <name evidence="10" type="ORF">CPH92_06615</name>
</gene>
<keyword evidence="3 7" id="KW-0812">Transmembrane</keyword>
<dbReference type="KEGG" id="amar:AMRN_0684"/>
<evidence type="ECO:0000256" key="2">
    <source>
        <dbReference type="ARBA" id="ARBA00022448"/>
    </source>
</evidence>
<dbReference type="GO" id="GO:0010181">
    <property type="term" value="F:FMN binding"/>
    <property type="evidence" value="ECO:0007669"/>
    <property type="project" value="TreeGrafter"/>
</dbReference>
<dbReference type="GO" id="GO:0005886">
    <property type="term" value="C:plasma membrane"/>
    <property type="evidence" value="ECO:0007669"/>
    <property type="project" value="TreeGrafter"/>
</dbReference>
<evidence type="ECO:0000256" key="1">
    <source>
        <dbReference type="ARBA" id="ARBA00004141"/>
    </source>
</evidence>
<sequence>MKYLLFVLFLLPLVVTSYELFILQNVNDPIKYIYTVTGVISTVLLFFSICLSMIRKWVNLIKYRKMIGLFGFFYAFLHFLNFTILDAQLDFSFIIKQSLDKPFIYIGMIAFFILLFMAITSKKNLFKKYNKYHKLIYFALILITIHFVMAQKSLTFIQFSYIILILAIGYFKLLQQIIKRNTI</sequence>
<accession>A0A347TIL1</accession>
<dbReference type="AlphaFoldDB" id="A0A347TIL1"/>
<feature type="transmembrane region" description="Helical" evidence="7">
    <location>
        <begin position="66"/>
        <end position="83"/>
    </location>
</feature>
<evidence type="ECO:0000256" key="6">
    <source>
        <dbReference type="ARBA" id="ARBA00023136"/>
    </source>
</evidence>
<dbReference type="PANTHER" id="PTHR36964:SF1">
    <property type="entry name" value="PROTEIN-METHIONINE-SULFOXIDE REDUCTASE HEME-BINDING SUBUNIT MSRQ"/>
    <property type="match status" value="1"/>
</dbReference>
<name>A0A347TIL1_9BACT</name>
<evidence type="ECO:0000259" key="8">
    <source>
        <dbReference type="Pfam" id="PF01794"/>
    </source>
</evidence>
<feature type="transmembrane region" description="Helical" evidence="7">
    <location>
        <begin position="156"/>
        <end position="174"/>
    </location>
</feature>
<keyword evidence="2" id="KW-0813">Transport</keyword>
<dbReference type="PANTHER" id="PTHR36964">
    <property type="entry name" value="PROTEIN-METHIONINE-SULFOXIDE REDUCTASE HEME-BINDING SUBUNIT MSRQ"/>
    <property type="match status" value="1"/>
</dbReference>
<feature type="domain" description="Ferric oxidoreductase" evidence="8">
    <location>
        <begin position="37"/>
        <end position="143"/>
    </location>
</feature>
<comment type="subcellular location">
    <subcellularLocation>
        <location evidence="1">Membrane</location>
        <topology evidence="1">Multi-pass membrane protein</topology>
    </subcellularLocation>
</comment>
<proteinExistence type="predicted"/>
<dbReference type="Proteomes" id="UP000264693">
    <property type="component" value="Chromosome"/>
</dbReference>
<evidence type="ECO:0000256" key="5">
    <source>
        <dbReference type="ARBA" id="ARBA00023004"/>
    </source>
</evidence>
<reference evidence="10" key="2">
    <citation type="submission" date="2017-09" db="EMBL/GenBank/DDBJ databases">
        <authorList>
            <person name="Perez-Cataluna A."/>
            <person name="Figueras M.J."/>
            <person name="Salas-Masso N."/>
        </authorList>
    </citation>
    <scope>NUCLEOTIDE SEQUENCE</scope>
    <source>
        <strain evidence="10">CECT 7727</strain>
    </source>
</reference>
<evidence type="ECO:0000313" key="9">
    <source>
        <dbReference type="EMBL" id="AXX86439.1"/>
    </source>
</evidence>
<evidence type="ECO:0000313" key="10">
    <source>
        <dbReference type="EMBL" id="PHO15473.1"/>
    </source>
</evidence>